<dbReference type="GO" id="GO:0044718">
    <property type="term" value="P:siderophore transmembrane transport"/>
    <property type="evidence" value="ECO:0007669"/>
    <property type="project" value="TreeGrafter"/>
</dbReference>
<keyword evidence="3" id="KW-1134">Transmembrane beta strand</keyword>
<evidence type="ECO:0000256" key="2">
    <source>
        <dbReference type="ARBA" id="ARBA00022448"/>
    </source>
</evidence>
<evidence type="ECO:0000256" key="3">
    <source>
        <dbReference type="ARBA" id="ARBA00022452"/>
    </source>
</evidence>
<dbReference type="Pfam" id="PF00593">
    <property type="entry name" value="TonB_dep_Rec_b-barrel"/>
    <property type="match status" value="1"/>
</dbReference>
<dbReference type="GO" id="GO:0015344">
    <property type="term" value="F:siderophore uptake transmembrane transporter activity"/>
    <property type="evidence" value="ECO:0007669"/>
    <property type="project" value="TreeGrafter"/>
</dbReference>
<dbReference type="Pfam" id="PF07715">
    <property type="entry name" value="Plug"/>
    <property type="match status" value="1"/>
</dbReference>
<keyword evidence="2" id="KW-0813">Transport</keyword>
<evidence type="ECO:0000256" key="7">
    <source>
        <dbReference type="ARBA" id="ARBA00023136"/>
    </source>
</evidence>
<evidence type="ECO:0000259" key="11">
    <source>
        <dbReference type="Pfam" id="PF00593"/>
    </source>
</evidence>
<accession>A0A365XXN4</accession>
<evidence type="ECO:0000256" key="1">
    <source>
        <dbReference type="ARBA" id="ARBA00004571"/>
    </source>
</evidence>
<keyword evidence="5" id="KW-0732">Signal</keyword>
<protein>
    <recommendedName>
        <fullName evidence="15">TonB-dependent receptor</fullName>
    </recommendedName>
</protein>
<keyword evidence="7 10" id="KW-0472">Membrane</keyword>
<keyword evidence="9" id="KW-0998">Cell outer membrane</keyword>
<reference evidence="13 14" key="1">
    <citation type="submission" date="2018-05" db="EMBL/GenBank/DDBJ databases">
        <title>Chitinophaga sp. K3CV102501T nov., isolated from isolated from a monsoon evergreen broad-leaved forest soil.</title>
        <authorList>
            <person name="Lv Y."/>
        </authorList>
    </citation>
    <scope>NUCLEOTIDE SEQUENCE [LARGE SCALE GENOMIC DNA]</scope>
    <source>
        <strain evidence="13 14">GDMCC 1.1325</strain>
    </source>
</reference>
<dbReference type="InterPro" id="IPR036942">
    <property type="entry name" value="Beta-barrel_TonB_sf"/>
</dbReference>
<dbReference type="Proteomes" id="UP000253410">
    <property type="component" value="Unassembled WGS sequence"/>
</dbReference>
<dbReference type="EMBL" id="QFFJ01000001">
    <property type="protein sequence ID" value="RBL91126.1"/>
    <property type="molecule type" value="Genomic_DNA"/>
</dbReference>
<dbReference type="RefSeq" id="WP_113613726.1">
    <property type="nucleotide sequence ID" value="NZ_QFFJ01000001.1"/>
</dbReference>
<dbReference type="SUPFAM" id="SSF56935">
    <property type="entry name" value="Porins"/>
    <property type="match status" value="1"/>
</dbReference>
<evidence type="ECO:0000256" key="10">
    <source>
        <dbReference type="RuleBase" id="RU003357"/>
    </source>
</evidence>
<organism evidence="13 14">
    <name type="scientific">Chitinophaga flava</name>
    <dbReference type="NCBI Taxonomy" id="2259036"/>
    <lineage>
        <taxon>Bacteria</taxon>
        <taxon>Pseudomonadati</taxon>
        <taxon>Bacteroidota</taxon>
        <taxon>Chitinophagia</taxon>
        <taxon>Chitinophagales</taxon>
        <taxon>Chitinophagaceae</taxon>
        <taxon>Chitinophaga</taxon>
    </lineage>
</organism>
<dbReference type="InterPro" id="IPR008969">
    <property type="entry name" value="CarboxyPept-like_regulatory"/>
</dbReference>
<keyword evidence="6 10" id="KW-0798">TonB box</keyword>
<dbReference type="InterPro" id="IPR012910">
    <property type="entry name" value="Plug_dom"/>
</dbReference>
<dbReference type="Pfam" id="PF13715">
    <property type="entry name" value="CarbopepD_reg_2"/>
    <property type="match status" value="1"/>
</dbReference>
<evidence type="ECO:0000259" key="12">
    <source>
        <dbReference type="Pfam" id="PF07715"/>
    </source>
</evidence>
<dbReference type="PANTHER" id="PTHR30069:SF29">
    <property type="entry name" value="HEMOGLOBIN AND HEMOGLOBIN-HAPTOGLOBIN-BINDING PROTEIN 1-RELATED"/>
    <property type="match status" value="1"/>
</dbReference>
<dbReference type="Gene3D" id="2.40.170.20">
    <property type="entry name" value="TonB-dependent receptor, beta-barrel domain"/>
    <property type="match status" value="1"/>
</dbReference>
<keyword evidence="14" id="KW-1185">Reference proteome</keyword>
<dbReference type="InterPro" id="IPR039426">
    <property type="entry name" value="TonB-dep_rcpt-like"/>
</dbReference>
<dbReference type="InterPro" id="IPR000531">
    <property type="entry name" value="Beta-barrel_TonB"/>
</dbReference>
<dbReference type="GO" id="GO:0009279">
    <property type="term" value="C:cell outer membrane"/>
    <property type="evidence" value="ECO:0007669"/>
    <property type="project" value="UniProtKB-SubCell"/>
</dbReference>
<gene>
    <name evidence="13" type="ORF">DF182_00450</name>
</gene>
<comment type="subcellular location">
    <subcellularLocation>
        <location evidence="1">Cell outer membrane</location>
        <topology evidence="1">Multi-pass membrane protein</topology>
    </subcellularLocation>
</comment>
<dbReference type="PANTHER" id="PTHR30069">
    <property type="entry name" value="TONB-DEPENDENT OUTER MEMBRANE RECEPTOR"/>
    <property type="match status" value="1"/>
</dbReference>
<dbReference type="AlphaFoldDB" id="A0A365XXN4"/>
<dbReference type="SUPFAM" id="SSF49464">
    <property type="entry name" value="Carboxypeptidase regulatory domain-like"/>
    <property type="match status" value="1"/>
</dbReference>
<evidence type="ECO:0000313" key="14">
    <source>
        <dbReference type="Proteomes" id="UP000253410"/>
    </source>
</evidence>
<evidence type="ECO:0008006" key="15">
    <source>
        <dbReference type="Google" id="ProtNLM"/>
    </source>
</evidence>
<dbReference type="Gene3D" id="2.60.40.1120">
    <property type="entry name" value="Carboxypeptidase-like, regulatory domain"/>
    <property type="match status" value="1"/>
</dbReference>
<keyword evidence="8" id="KW-0675">Receptor</keyword>
<evidence type="ECO:0000256" key="5">
    <source>
        <dbReference type="ARBA" id="ARBA00022729"/>
    </source>
</evidence>
<evidence type="ECO:0000256" key="8">
    <source>
        <dbReference type="ARBA" id="ARBA00023170"/>
    </source>
</evidence>
<evidence type="ECO:0000313" key="13">
    <source>
        <dbReference type="EMBL" id="RBL91126.1"/>
    </source>
</evidence>
<evidence type="ECO:0000256" key="9">
    <source>
        <dbReference type="ARBA" id="ARBA00023237"/>
    </source>
</evidence>
<feature type="domain" description="TonB-dependent receptor-like beta-barrel" evidence="11">
    <location>
        <begin position="411"/>
        <end position="751"/>
    </location>
</feature>
<evidence type="ECO:0000256" key="6">
    <source>
        <dbReference type="ARBA" id="ARBA00023077"/>
    </source>
</evidence>
<sequence length="991" mass="110450">MGSLNLHNILMVLFFSVLLPLAGTGQGNAKVYTLNIPAGTLSSALQYVSKATGTGLTYNPADLSRIKVPARHIHDKPFPALIATVLQGTGYTTRTNGEGYIIYAAAMLPLKQAGTQSGVLTGRVVDEKGKPLEFASVQLKETGAQQTTNNDGVFVFRVPDNSVPSSLSISYVGKQTIETMVSPASYGRQQTFLLKELSLTLNGIHVNAVQKGTNSNSSLVFDREVIEQAQAFSLADILNTLPGREEKVPDLLNVQSITLRTAALNAAAANNSMGTAIIVDDIVRSNDANMQTKSLSMFGNTTSTIRKSGQSGFDVPFQGLDLRDIPVSNVERIEVVSGIASARYGDLTNGAVIIDRQAGATPLQGRIGINGYTTQYGIGKGFELGKKLGALNIYIDYLRSNADPRNLLQNYNRTNLDLMWTYRLSQKLKNTFSVSYNYRNDDIKMDPEDIREERVFTKTNALSISNRTSYNIYGKFLDNAILSMGFSQARQESYSQYAMNRDPRPIGDKDTTGIYEGYYIPGVYTAVDHILGKPNTASANLGFNGHWGSGKKQHQWSAGANVYISFNNGDGIVVDPATPRFVNQRYQNQRPYAYEYLPALVNTGFYIMDHIDLYPFNRKLSLNPGLRYDIQNGWGTLQPRINTSLALSKRVTITMGYGLFTKAPGMSYRYPAPTYFDIPLLDVYNEDPAKRVYLVYTQKLMHDNSYLKPMKSAQLEGGLKYLGKTINNSLFVFYKESKDGFNTSSAPRQFELPEYDYKIENGKINYWPTGKTKLRVGIWDNMAVNDIATTDIGADWTINTHRIEAIATSFNLSNAIYYSKYGSSINRLLYKDESQLATNGIWYGIFGPSNYEAWSFRSRLRTTTHIPKLGFIVNLTTNFSVYKRQRNIGNAGQPLGYVDIQSVYHDISELAPDSPIRQSLGLFSTDESDNSDPFYVNWNMQVIKEIKKKVRFSVSAYNVFNIVTRKYSDISKKVRELTQPVVLSGEISFKF</sequence>
<comment type="caution">
    <text evidence="13">The sequence shown here is derived from an EMBL/GenBank/DDBJ whole genome shotgun (WGS) entry which is preliminary data.</text>
</comment>
<proteinExistence type="inferred from homology"/>
<name>A0A365XXN4_9BACT</name>
<evidence type="ECO:0000256" key="4">
    <source>
        <dbReference type="ARBA" id="ARBA00022692"/>
    </source>
</evidence>
<comment type="similarity">
    <text evidence="10">Belongs to the TonB-dependent receptor family.</text>
</comment>
<dbReference type="OrthoDB" id="1151166at2"/>
<dbReference type="Gene3D" id="3.55.50.30">
    <property type="match status" value="1"/>
</dbReference>
<feature type="domain" description="TonB-dependent receptor plug" evidence="12">
    <location>
        <begin position="216"/>
        <end position="350"/>
    </location>
</feature>
<dbReference type="InterPro" id="IPR037066">
    <property type="entry name" value="Plug_dom_sf"/>
</dbReference>
<keyword evidence="4" id="KW-0812">Transmembrane</keyword>
<dbReference type="Gene3D" id="2.170.130.10">
    <property type="entry name" value="TonB-dependent receptor, plug domain"/>
    <property type="match status" value="1"/>
</dbReference>